<organism evidence="6 7">
    <name type="scientific">Eoetvoesiella caeni</name>
    <dbReference type="NCBI Taxonomy" id="645616"/>
    <lineage>
        <taxon>Bacteria</taxon>
        <taxon>Pseudomonadati</taxon>
        <taxon>Pseudomonadota</taxon>
        <taxon>Betaproteobacteria</taxon>
        <taxon>Burkholderiales</taxon>
        <taxon>Alcaligenaceae</taxon>
        <taxon>Eoetvoesiella</taxon>
    </lineage>
</organism>
<dbReference type="GO" id="GO:0016620">
    <property type="term" value="F:oxidoreductase activity, acting on the aldehyde or oxo group of donors, NAD or NADP as acceptor"/>
    <property type="evidence" value="ECO:0007669"/>
    <property type="project" value="InterPro"/>
</dbReference>
<dbReference type="InterPro" id="IPR016162">
    <property type="entry name" value="Ald_DH_N"/>
</dbReference>
<dbReference type="Pfam" id="PF00171">
    <property type="entry name" value="Aldedh"/>
    <property type="match status" value="1"/>
</dbReference>
<evidence type="ECO:0000313" key="7">
    <source>
        <dbReference type="Proteomes" id="UP000253628"/>
    </source>
</evidence>
<evidence type="ECO:0000256" key="4">
    <source>
        <dbReference type="RuleBase" id="RU003345"/>
    </source>
</evidence>
<evidence type="ECO:0000256" key="1">
    <source>
        <dbReference type="ARBA" id="ARBA00009986"/>
    </source>
</evidence>
<keyword evidence="7" id="KW-1185">Reference proteome</keyword>
<dbReference type="PROSITE" id="PS00687">
    <property type="entry name" value="ALDEHYDE_DEHYDR_GLU"/>
    <property type="match status" value="1"/>
</dbReference>
<proteinExistence type="inferred from homology"/>
<dbReference type="Gene3D" id="3.40.605.10">
    <property type="entry name" value="Aldehyde Dehydrogenase, Chain A, domain 1"/>
    <property type="match status" value="1"/>
</dbReference>
<dbReference type="InterPro" id="IPR016161">
    <property type="entry name" value="Ald_DH/histidinol_DH"/>
</dbReference>
<protein>
    <submittedName>
        <fullName evidence="6">Betaine-aldehyde dehydrogenase</fullName>
    </submittedName>
</protein>
<comment type="caution">
    <text evidence="6">The sequence shown here is derived from an EMBL/GenBank/DDBJ whole genome shotgun (WGS) entry which is preliminary data.</text>
</comment>
<evidence type="ECO:0000256" key="3">
    <source>
        <dbReference type="PROSITE-ProRule" id="PRU10007"/>
    </source>
</evidence>
<feature type="domain" description="Aldehyde dehydrogenase" evidence="5">
    <location>
        <begin position="29"/>
        <end position="487"/>
    </location>
</feature>
<dbReference type="Proteomes" id="UP000253628">
    <property type="component" value="Unassembled WGS sequence"/>
</dbReference>
<dbReference type="AlphaFoldDB" id="A0A366H988"/>
<feature type="active site" evidence="3">
    <location>
        <position position="260"/>
    </location>
</feature>
<reference evidence="6 7" key="1">
    <citation type="submission" date="2018-06" db="EMBL/GenBank/DDBJ databases">
        <title>Genomic Encyclopedia of Type Strains, Phase IV (KMG-IV): sequencing the most valuable type-strain genomes for metagenomic binning, comparative biology and taxonomic classification.</title>
        <authorList>
            <person name="Goeker M."/>
        </authorList>
    </citation>
    <scope>NUCLEOTIDE SEQUENCE [LARGE SCALE GENOMIC DNA]</scope>
    <source>
        <strain evidence="6 7">DSM 25520</strain>
    </source>
</reference>
<dbReference type="InterPro" id="IPR029510">
    <property type="entry name" value="Ald_DH_CS_GLU"/>
</dbReference>
<accession>A0A366H988</accession>
<name>A0A366H988_9BURK</name>
<dbReference type="InterPro" id="IPR016163">
    <property type="entry name" value="Ald_DH_C"/>
</dbReference>
<sequence length="495" mass="53706">MDYVVKNQEAKQTIMPRHFGLYYGGQWHDPVEGRFFDVHSPATAELLAQVAEGGTQDANLAVQEARKAFETWSQMLPQERARRMKALAQLVREHADELAMLDALDGGNPVREMTNDVMMAAAAFDYFAGLVTEMKGSSVPAGVDAINFSIREPLGVVVRIVPFNHPFMFCMSNAAAPLAAGNAVIVKPPAQAPLSSLRLAELAADILPAGVLSILNGGNDLGAALVSHPDVAMVGLIGSAATGRAVMRACSDTLKPVLLELGGKNALIAYPDVTPESAAQAAIAGMNFTWCGQSCGSTSRAFIHESIYDQVLPLLKEYAAAYKPGLPTSPETTMGAINNRAQYDRVLEYIRIGKHEATLLCGGDTPRDASLSKGFFVEPTIFVDVDQSMRIANEEIFGPVLSVIKWRDEEKLLEQVNAVQYGLTCSIWTNDLVRAHKLASRVQTGFVWLNETSRHFIGAPFGGYKQSGIGRTESIDELLAFTQLKHIHVNLKSKY</sequence>
<dbReference type="SUPFAM" id="SSF53720">
    <property type="entry name" value="ALDH-like"/>
    <property type="match status" value="1"/>
</dbReference>
<dbReference type="FunFam" id="3.40.605.10:FF:000007">
    <property type="entry name" value="NAD/NADP-dependent betaine aldehyde dehydrogenase"/>
    <property type="match status" value="1"/>
</dbReference>
<keyword evidence="2 4" id="KW-0560">Oxidoreductase</keyword>
<dbReference type="OrthoDB" id="6187633at2"/>
<evidence type="ECO:0000259" key="5">
    <source>
        <dbReference type="Pfam" id="PF00171"/>
    </source>
</evidence>
<dbReference type="RefSeq" id="WP_113933605.1">
    <property type="nucleotide sequence ID" value="NZ_JACCEU010000007.1"/>
</dbReference>
<comment type="similarity">
    <text evidence="1 4">Belongs to the aldehyde dehydrogenase family.</text>
</comment>
<gene>
    <name evidence="6" type="ORF">DFR37_106102</name>
</gene>
<dbReference type="InterPro" id="IPR015590">
    <property type="entry name" value="Aldehyde_DH_dom"/>
</dbReference>
<evidence type="ECO:0000313" key="6">
    <source>
        <dbReference type="EMBL" id="RBP38810.1"/>
    </source>
</evidence>
<dbReference type="PANTHER" id="PTHR11699">
    <property type="entry name" value="ALDEHYDE DEHYDROGENASE-RELATED"/>
    <property type="match status" value="1"/>
</dbReference>
<dbReference type="EMBL" id="QNRQ01000006">
    <property type="protein sequence ID" value="RBP38810.1"/>
    <property type="molecule type" value="Genomic_DNA"/>
</dbReference>
<dbReference type="Gene3D" id="3.40.309.10">
    <property type="entry name" value="Aldehyde Dehydrogenase, Chain A, domain 2"/>
    <property type="match status" value="1"/>
</dbReference>
<evidence type="ECO:0000256" key="2">
    <source>
        <dbReference type="ARBA" id="ARBA00023002"/>
    </source>
</evidence>